<dbReference type="OrthoDB" id="1645729at2"/>
<dbReference type="Pfam" id="PF01521">
    <property type="entry name" value="Fe-S_biosyn"/>
    <property type="match status" value="1"/>
</dbReference>
<evidence type="ECO:0000256" key="1">
    <source>
        <dbReference type="ARBA" id="ARBA00006718"/>
    </source>
</evidence>
<reference evidence="3 4" key="1">
    <citation type="submission" date="2016-08" db="EMBL/GenBank/DDBJ databases">
        <title>Genome of Bacillus solimangrovi GH2-4.</title>
        <authorList>
            <person name="Lim S."/>
            <person name="Kim B.-C."/>
        </authorList>
    </citation>
    <scope>NUCLEOTIDE SEQUENCE [LARGE SCALE GENOMIC DNA]</scope>
    <source>
        <strain evidence="3 4">GH2-4</strain>
    </source>
</reference>
<evidence type="ECO:0000313" key="3">
    <source>
        <dbReference type="EMBL" id="OEH92479.1"/>
    </source>
</evidence>
<dbReference type="RefSeq" id="WP_069717481.1">
    <property type="nucleotide sequence ID" value="NZ_MJEH01000027.1"/>
</dbReference>
<proteinExistence type="inferred from homology"/>
<feature type="domain" description="Core" evidence="2">
    <location>
        <begin position="1"/>
        <end position="92"/>
    </location>
</feature>
<evidence type="ECO:0000313" key="4">
    <source>
        <dbReference type="Proteomes" id="UP000095209"/>
    </source>
</evidence>
<dbReference type="PIRSF" id="PIRSF034852">
    <property type="entry name" value="UCP034852"/>
    <property type="match status" value="1"/>
</dbReference>
<gene>
    <name evidence="3" type="ORF">BFG57_15580</name>
</gene>
<dbReference type="Proteomes" id="UP000095209">
    <property type="component" value="Unassembled WGS sequence"/>
</dbReference>
<protein>
    <recommendedName>
        <fullName evidence="2">Core domain-containing protein</fullName>
    </recommendedName>
</protein>
<evidence type="ECO:0000259" key="2">
    <source>
        <dbReference type="Pfam" id="PF01521"/>
    </source>
</evidence>
<dbReference type="SUPFAM" id="SSF89360">
    <property type="entry name" value="HesB-like domain"/>
    <property type="match status" value="1"/>
</dbReference>
<dbReference type="InterPro" id="IPR008326">
    <property type="entry name" value="PdhI-like"/>
</dbReference>
<sequence length="97" mass="11546">MKLEISSEAVEWYKDEMELDKGDTVRFFVRYGGNSTIQKGFSLGVMTEEPIEPFTDIEVDGITFYIEEKDAWYFDEYDLNVQYNNVYDEVEFDYKES</sequence>
<dbReference type="EMBL" id="MJEH01000027">
    <property type="protein sequence ID" value="OEH92479.1"/>
    <property type="molecule type" value="Genomic_DNA"/>
</dbReference>
<keyword evidence="4" id="KW-1185">Reference proteome</keyword>
<dbReference type="InterPro" id="IPR000361">
    <property type="entry name" value="ATAP_core_dom"/>
</dbReference>
<name>A0A1E5LEI0_9BACI</name>
<accession>A0A1E5LEI0</accession>
<comment type="similarity">
    <text evidence="1">Belongs to the HesB/IscA family.</text>
</comment>
<dbReference type="InterPro" id="IPR035903">
    <property type="entry name" value="HesB-like_dom_sf"/>
</dbReference>
<dbReference type="STRING" id="1305675.BFG57_15580"/>
<dbReference type="AlphaFoldDB" id="A0A1E5LEI0"/>
<comment type="caution">
    <text evidence="3">The sequence shown here is derived from an EMBL/GenBank/DDBJ whole genome shotgun (WGS) entry which is preliminary data.</text>
</comment>
<organism evidence="3 4">
    <name type="scientific">Bacillus solimangrovi</name>
    <dbReference type="NCBI Taxonomy" id="1305675"/>
    <lineage>
        <taxon>Bacteria</taxon>
        <taxon>Bacillati</taxon>
        <taxon>Bacillota</taxon>
        <taxon>Bacilli</taxon>
        <taxon>Bacillales</taxon>
        <taxon>Bacillaceae</taxon>
        <taxon>Bacillus</taxon>
    </lineage>
</organism>